<feature type="domain" description="Reverse transcriptase" evidence="1">
    <location>
        <begin position="1"/>
        <end position="118"/>
    </location>
</feature>
<name>A0AAV3ZHU1_9GAST</name>
<gene>
    <name evidence="2" type="ORF">PoB_002120000</name>
</gene>
<dbReference type="Proteomes" id="UP000735302">
    <property type="component" value="Unassembled WGS sequence"/>
</dbReference>
<dbReference type="InterPro" id="IPR000477">
    <property type="entry name" value="RT_dom"/>
</dbReference>
<protein>
    <submittedName>
        <fullName evidence="2">Retrovirus-related pol polyprotein line-1</fullName>
    </submittedName>
</protein>
<evidence type="ECO:0000313" key="2">
    <source>
        <dbReference type="EMBL" id="GFN94694.1"/>
    </source>
</evidence>
<comment type="caution">
    <text evidence="2">The sequence shown here is derived from an EMBL/GenBank/DDBJ whole genome shotgun (WGS) entry which is preliminary data.</text>
</comment>
<proteinExistence type="predicted"/>
<dbReference type="SUPFAM" id="SSF56672">
    <property type="entry name" value="DNA/RNA polymerases"/>
    <property type="match status" value="1"/>
</dbReference>
<dbReference type="EMBL" id="BLXT01002468">
    <property type="protein sequence ID" value="GFN94694.1"/>
    <property type="molecule type" value="Genomic_DNA"/>
</dbReference>
<reference evidence="2 3" key="1">
    <citation type="journal article" date="2021" name="Elife">
        <title>Chloroplast acquisition without the gene transfer in kleptoplastic sea slugs, Plakobranchus ocellatus.</title>
        <authorList>
            <person name="Maeda T."/>
            <person name="Takahashi S."/>
            <person name="Yoshida T."/>
            <person name="Shimamura S."/>
            <person name="Takaki Y."/>
            <person name="Nagai Y."/>
            <person name="Toyoda A."/>
            <person name="Suzuki Y."/>
            <person name="Arimoto A."/>
            <person name="Ishii H."/>
            <person name="Satoh N."/>
            <person name="Nishiyama T."/>
            <person name="Hasebe M."/>
            <person name="Maruyama T."/>
            <person name="Minagawa J."/>
            <person name="Obokata J."/>
            <person name="Shigenobu S."/>
        </authorList>
    </citation>
    <scope>NUCLEOTIDE SEQUENCE [LARGE SCALE GENOMIC DNA]</scope>
</reference>
<dbReference type="PROSITE" id="PS50878">
    <property type="entry name" value="RT_POL"/>
    <property type="match status" value="1"/>
</dbReference>
<dbReference type="PANTHER" id="PTHR47027">
    <property type="entry name" value="REVERSE TRANSCRIPTASE DOMAIN-CONTAINING PROTEIN"/>
    <property type="match status" value="1"/>
</dbReference>
<evidence type="ECO:0000313" key="3">
    <source>
        <dbReference type="Proteomes" id="UP000735302"/>
    </source>
</evidence>
<accession>A0AAV3ZHU1</accession>
<dbReference type="PANTHER" id="PTHR47027:SF25">
    <property type="entry name" value="REVERSE TRANSCRIPTASE DOMAIN-CONTAINING PROTEIN"/>
    <property type="match status" value="1"/>
</dbReference>
<organism evidence="2 3">
    <name type="scientific">Plakobranchus ocellatus</name>
    <dbReference type="NCBI Taxonomy" id="259542"/>
    <lineage>
        <taxon>Eukaryota</taxon>
        <taxon>Metazoa</taxon>
        <taxon>Spiralia</taxon>
        <taxon>Lophotrochozoa</taxon>
        <taxon>Mollusca</taxon>
        <taxon>Gastropoda</taxon>
        <taxon>Heterobranchia</taxon>
        <taxon>Euthyneura</taxon>
        <taxon>Panpulmonata</taxon>
        <taxon>Sacoglossa</taxon>
        <taxon>Placobranchoidea</taxon>
        <taxon>Plakobranchidae</taxon>
        <taxon>Plakobranchus</taxon>
    </lineage>
</organism>
<evidence type="ECO:0000259" key="1">
    <source>
        <dbReference type="PROSITE" id="PS50878"/>
    </source>
</evidence>
<keyword evidence="3" id="KW-1185">Reference proteome</keyword>
<dbReference type="Pfam" id="PF00078">
    <property type="entry name" value="RVT_1"/>
    <property type="match status" value="1"/>
</dbReference>
<dbReference type="CDD" id="cd01650">
    <property type="entry name" value="RT_nLTR_like"/>
    <property type="match status" value="1"/>
</dbReference>
<sequence>MIKRGVRQGCVLSADLFNLYSETILRNLDEYPGIRIGGRMINNLRYADHTVLIAENKEDLQKLIDIASTESKRMGLELNSKKTEVMVINRRPNLNADLFVDGTKLKQPDSFKYLGTIITQDGKSHTEIKARIAQAKTNFQKMKPLLTNNKIKITTRKRALQCYTESILMYGCEAWTITKEIQKKIEAAEMWFFRRMLRVPWTARKTNDEVLKETESTRSLMSGIRRRQAKFVGHIMRREGLENLVTTGRMEGKESRGRQREKMLDGMTSWMGTKRVTDALSESWDRESWKDMIANAKGQGT</sequence>
<dbReference type="AlphaFoldDB" id="A0AAV3ZHU1"/>
<dbReference type="InterPro" id="IPR043502">
    <property type="entry name" value="DNA/RNA_pol_sf"/>
</dbReference>